<organism evidence="2 3">
    <name type="scientific">Heracleum sosnowskyi</name>
    <dbReference type="NCBI Taxonomy" id="360622"/>
    <lineage>
        <taxon>Eukaryota</taxon>
        <taxon>Viridiplantae</taxon>
        <taxon>Streptophyta</taxon>
        <taxon>Embryophyta</taxon>
        <taxon>Tracheophyta</taxon>
        <taxon>Spermatophyta</taxon>
        <taxon>Magnoliopsida</taxon>
        <taxon>eudicotyledons</taxon>
        <taxon>Gunneridae</taxon>
        <taxon>Pentapetalae</taxon>
        <taxon>asterids</taxon>
        <taxon>campanulids</taxon>
        <taxon>Apiales</taxon>
        <taxon>Apiaceae</taxon>
        <taxon>Apioideae</taxon>
        <taxon>apioid superclade</taxon>
        <taxon>Tordylieae</taxon>
        <taxon>Tordyliinae</taxon>
        <taxon>Heracleum</taxon>
    </lineage>
</organism>
<dbReference type="Pfam" id="PF00646">
    <property type="entry name" value="F-box"/>
    <property type="match status" value="1"/>
</dbReference>
<dbReference type="AlphaFoldDB" id="A0AAD8M494"/>
<sequence>MVATSPKRKRLVVGVNESENQKNQNDSMEMDLNKWLDLPSCLFEKFFASLDPVDALLIIPLVCKDWGRILLKILFFKEDYNHMNFRPLMGESFNSIFNRLEDEELMAMNLMKILVGLMHAFASDGQNDADTCVIGTIPIDKISFVGGLPFYDTHLIYIAERYNYYPLLFCYLKNVSFCQFEDEHKKS</sequence>
<dbReference type="EMBL" id="JAUIZM010000010">
    <property type="protein sequence ID" value="KAK1358773.1"/>
    <property type="molecule type" value="Genomic_DNA"/>
</dbReference>
<evidence type="ECO:0000259" key="1">
    <source>
        <dbReference type="Pfam" id="PF00646"/>
    </source>
</evidence>
<gene>
    <name evidence="2" type="ORF">POM88_043247</name>
</gene>
<dbReference type="Proteomes" id="UP001237642">
    <property type="component" value="Unassembled WGS sequence"/>
</dbReference>
<reference evidence="2" key="2">
    <citation type="submission" date="2023-05" db="EMBL/GenBank/DDBJ databases">
        <authorList>
            <person name="Schelkunov M.I."/>
        </authorList>
    </citation>
    <scope>NUCLEOTIDE SEQUENCE</scope>
    <source>
        <strain evidence="2">Hsosn_3</strain>
        <tissue evidence="2">Leaf</tissue>
    </source>
</reference>
<comment type="caution">
    <text evidence="2">The sequence shown here is derived from an EMBL/GenBank/DDBJ whole genome shotgun (WGS) entry which is preliminary data.</text>
</comment>
<keyword evidence="3" id="KW-1185">Reference proteome</keyword>
<name>A0AAD8M494_9APIA</name>
<protein>
    <recommendedName>
        <fullName evidence="1">F-box domain-containing protein</fullName>
    </recommendedName>
</protein>
<evidence type="ECO:0000313" key="2">
    <source>
        <dbReference type="EMBL" id="KAK1358773.1"/>
    </source>
</evidence>
<accession>A0AAD8M494</accession>
<feature type="domain" description="F-box" evidence="1">
    <location>
        <begin position="35"/>
        <end position="75"/>
    </location>
</feature>
<reference evidence="2" key="1">
    <citation type="submission" date="2023-02" db="EMBL/GenBank/DDBJ databases">
        <title>Genome of toxic invasive species Heracleum sosnowskyi carries increased number of genes despite the absence of recent whole-genome duplications.</title>
        <authorList>
            <person name="Schelkunov M."/>
            <person name="Shtratnikova V."/>
            <person name="Makarenko M."/>
            <person name="Klepikova A."/>
            <person name="Omelchenko D."/>
            <person name="Novikova G."/>
            <person name="Obukhova E."/>
            <person name="Bogdanov V."/>
            <person name="Penin A."/>
            <person name="Logacheva M."/>
        </authorList>
    </citation>
    <scope>NUCLEOTIDE SEQUENCE</scope>
    <source>
        <strain evidence="2">Hsosn_3</strain>
        <tissue evidence="2">Leaf</tissue>
    </source>
</reference>
<evidence type="ECO:0000313" key="3">
    <source>
        <dbReference type="Proteomes" id="UP001237642"/>
    </source>
</evidence>
<proteinExistence type="predicted"/>
<dbReference type="InterPro" id="IPR001810">
    <property type="entry name" value="F-box_dom"/>
</dbReference>